<evidence type="ECO:0000313" key="3">
    <source>
        <dbReference type="Proteomes" id="UP000281261"/>
    </source>
</evidence>
<sequence length="161" mass="18888">MGKIDKSLVKQAENELEKEKKEEQIKIIKSAIKSTLEKIEEKKKERDKLSREIKILKQDIQNIRDGRLDLIEERQKKDEEARNTSVIIVEKEKVVEHHNHYWDRWFYPYKIEYNPPLVTYTTDTTSTSYTSTASVNINCSIAKEASYGSYVLKDGTVKSFN</sequence>
<evidence type="ECO:0000256" key="1">
    <source>
        <dbReference type="SAM" id="Coils"/>
    </source>
</evidence>
<keyword evidence="1" id="KW-0175">Coiled coil</keyword>
<dbReference type="AlphaFoldDB" id="A0A420ZCA0"/>
<gene>
    <name evidence="2" type="ORF">DRH29_03210</name>
</gene>
<organism evidence="2 3">
    <name type="scientific">candidate division Kazan bacterium</name>
    <dbReference type="NCBI Taxonomy" id="2202143"/>
    <lineage>
        <taxon>Bacteria</taxon>
        <taxon>Bacteria division Kazan-3B-28</taxon>
    </lineage>
</organism>
<evidence type="ECO:0000313" key="2">
    <source>
        <dbReference type="EMBL" id="RLC37002.1"/>
    </source>
</evidence>
<comment type="caution">
    <text evidence="2">The sequence shown here is derived from an EMBL/GenBank/DDBJ whole genome shotgun (WGS) entry which is preliminary data.</text>
</comment>
<dbReference type="Proteomes" id="UP000281261">
    <property type="component" value="Unassembled WGS sequence"/>
</dbReference>
<dbReference type="EMBL" id="QMNG01000016">
    <property type="protein sequence ID" value="RLC37002.1"/>
    <property type="molecule type" value="Genomic_DNA"/>
</dbReference>
<name>A0A420ZCA0_UNCK3</name>
<accession>A0A420ZCA0</accession>
<proteinExistence type="predicted"/>
<feature type="coiled-coil region" evidence="1">
    <location>
        <begin position="6"/>
        <end position="66"/>
    </location>
</feature>
<protein>
    <submittedName>
        <fullName evidence="2">Uncharacterized protein</fullName>
    </submittedName>
</protein>
<reference evidence="2 3" key="1">
    <citation type="submission" date="2018-06" db="EMBL/GenBank/DDBJ databases">
        <title>Extensive metabolic versatility and redundancy in microbially diverse, dynamic hydrothermal sediments.</title>
        <authorList>
            <person name="Dombrowski N."/>
            <person name="Teske A."/>
            <person name="Baker B.J."/>
        </authorList>
    </citation>
    <scope>NUCLEOTIDE SEQUENCE [LARGE SCALE GENOMIC DNA]</scope>
    <source>
        <strain evidence="2">B79_G16</strain>
    </source>
</reference>